<dbReference type="InterPro" id="IPR027304">
    <property type="entry name" value="Trigger_fact/SurA_dom_sf"/>
</dbReference>
<evidence type="ECO:0000313" key="8">
    <source>
        <dbReference type="Proteomes" id="UP000280792"/>
    </source>
</evidence>
<evidence type="ECO:0000256" key="3">
    <source>
        <dbReference type="ARBA" id="ARBA00013194"/>
    </source>
</evidence>
<dbReference type="InterPro" id="IPR000297">
    <property type="entry name" value="PPIase_PpiC"/>
</dbReference>
<feature type="domain" description="PpiC" evidence="6">
    <location>
        <begin position="138"/>
        <end position="244"/>
    </location>
</feature>
<dbReference type="AlphaFoldDB" id="A0A3P3VMJ5"/>
<dbReference type="GO" id="GO:0003755">
    <property type="term" value="F:peptidyl-prolyl cis-trans isomerase activity"/>
    <property type="evidence" value="ECO:0007669"/>
    <property type="project" value="UniProtKB-KW"/>
</dbReference>
<dbReference type="Gene3D" id="3.10.50.40">
    <property type="match status" value="1"/>
</dbReference>
<dbReference type="EC" id="5.2.1.8" evidence="3"/>
<evidence type="ECO:0000256" key="4">
    <source>
        <dbReference type="ARBA" id="ARBA00023110"/>
    </source>
</evidence>
<dbReference type="RefSeq" id="WP_125017169.1">
    <property type="nucleotide sequence ID" value="NZ_QWEZ01000002.1"/>
</dbReference>
<protein>
    <recommendedName>
        <fullName evidence="3">peptidylprolyl isomerase</fullName>
        <ecNumber evidence="3">5.2.1.8</ecNumber>
    </recommendedName>
</protein>
<dbReference type="InterPro" id="IPR050245">
    <property type="entry name" value="PrsA_foldase"/>
</dbReference>
<proteinExistence type="inferred from homology"/>
<reference evidence="7 8" key="2">
    <citation type="submission" date="2018-12" db="EMBL/GenBank/DDBJ databases">
        <title>Simiduia agarivorans gen. nov., sp. nov., a marine, agarolytic bacterium isolated from shallow coastal water from Keelung, Taiwan.</title>
        <authorList>
            <person name="Shieh W.Y."/>
        </authorList>
    </citation>
    <scope>NUCLEOTIDE SEQUENCE [LARGE SCALE GENOMIC DNA]</scope>
    <source>
        <strain evidence="7 8">GTF-13</strain>
    </source>
</reference>
<organism evidence="7 8">
    <name type="scientific">Aestuariirhabdus litorea</name>
    <dbReference type="NCBI Taxonomy" id="2528527"/>
    <lineage>
        <taxon>Bacteria</taxon>
        <taxon>Pseudomonadati</taxon>
        <taxon>Pseudomonadota</taxon>
        <taxon>Gammaproteobacteria</taxon>
        <taxon>Oceanospirillales</taxon>
        <taxon>Aestuariirhabdaceae</taxon>
        <taxon>Aestuariirhabdus</taxon>
    </lineage>
</organism>
<accession>A0A3P3VMJ5</accession>
<dbReference type="Proteomes" id="UP000280792">
    <property type="component" value="Unassembled WGS sequence"/>
</dbReference>
<keyword evidence="5" id="KW-0413">Isomerase</keyword>
<sequence>MSEAGELNYYRLRSAQHHFDCTPEQLDEPRRRWLEGAVSRQRALEQRLLSRPEAAALVLPAPAVEQALANLREQYGDEEEFLDDLCALGLTLAGLQTLLERQIRVEQLIEQGTPAITPATNAEARALYQQYPERFTRPPRRRVEHLLITLNGEYEENQPDRVRARMEQIRETVLVEPGAFVECIKRYSECPSVLQEGDLGWVPAGHLYPQIDRVLFDEDGGLRVGQLSPPIETEVGLHLIRCNGLDAGGPVPFETVSARICQRLDEQSRARARREWLASLA</sequence>
<evidence type="ECO:0000256" key="2">
    <source>
        <dbReference type="ARBA" id="ARBA00007656"/>
    </source>
</evidence>
<dbReference type="SUPFAM" id="SSF109998">
    <property type="entry name" value="Triger factor/SurA peptide-binding domain-like"/>
    <property type="match status" value="1"/>
</dbReference>
<keyword evidence="8" id="KW-1185">Reference proteome</keyword>
<evidence type="ECO:0000256" key="5">
    <source>
        <dbReference type="PROSITE-ProRule" id="PRU00278"/>
    </source>
</evidence>
<dbReference type="SUPFAM" id="SSF54534">
    <property type="entry name" value="FKBP-like"/>
    <property type="match status" value="1"/>
</dbReference>
<comment type="catalytic activity">
    <reaction evidence="1">
        <text>[protein]-peptidylproline (omega=180) = [protein]-peptidylproline (omega=0)</text>
        <dbReference type="Rhea" id="RHEA:16237"/>
        <dbReference type="Rhea" id="RHEA-COMP:10747"/>
        <dbReference type="Rhea" id="RHEA-COMP:10748"/>
        <dbReference type="ChEBI" id="CHEBI:83833"/>
        <dbReference type="ChEBI" id="CHEBI:83834"/>
        <dbReference type="EC" id="5.2.1.8"/>
    </reaction>
</comment>
<dbReference type="InterPro" id="IPR014282">
    <property type="entry name" value="Nitrogen_fix_NifM"/>
</dbReference>
<dbReference type="Pfam" id="PF00639">
    <property type="entry name" value="Rotamase"/>
    <property type="match status" value="1"/>
</dbReference>
<keyword evidence="4 5" id="KW-0697">Rotamase</keyword>
<dbReference type="EMBL" id="QWEZ01000002">
    <property type="protein sequence ID" value="RRJ82949.1"/>
    <property type="molecule type" value="Genomic_DNA"/>
</dbReference>
<evidence type="ECO:0000259" key="6">
    <source>
        <dbReference type="PROSITE" id="PS50198"/>
    </source>
</evidence>
<comment type="similarity">
    <text evidence="2">Belongs to the PpiC/parvulin rotamase family.</text>
</comment>
<dbReference type="NCBIfam" id="TIGR02933">
    <property type="entry name" value="nifM_nitrog"/>
    <property type="match status" value="1"/>
</dbReference>
<gene>
    <name evidence="7" type="primary">nifM</name>
    <name evidence="7" type="ORF">D0544_13955</name>
</gene>
<name>A0A3P3VMJ5_9GAMM</name>
<evidence type="ECO:0000313" key="7">
    <source>
        <dbReference type="EMBL" id="RRJ82949.1"/>
    </source>
</evidence>
<comment type="caution">
    <text evidence="7">The sequence shown here is derived from an EMBL/GenBank/DDBJ whole genome shotgun (WGS) entry which is preliminary data.</text>
</comment>
<dbReference type="PANTHER" id="PTHR47245">
    <property type="entry name" value="PEPTIDYLPROLYL ISOMERASE"/>
    <property type="match status" value="1"/>
</dbReference>
<dbReference type="PROSITE" id="PS50198">
    <property type="entry name" value="PPIC_PPIASE_2"/>
    <property type="match status" value="1"/>
</dbReference>
<evidence type="ECO:0000256" key="1">
    <source>
        <dbReference type="ARBA" id="ARBA00000971"/>
    </source>
</evidence>
<dbReference type="PANTHER" id="PTHR47245:SF2">
    <property type="entry name" value="PEPTIDYL-PROLYL CIS-TRANS ISOMERASE HP_0175-RELATED"/>
    <property type="match status" value="1"/>
</dbReference>
<reference evidence="7 8" key="1">
    <citation type="submission" date="2018-08" db="EMBL/GenBank/DDBJ databases">
        <authorList>
            <person name="Khan S.A."/>
        </authorList>
    </citation>
    <scope>NUCLEOTIDE SEQUENCE [LARGE SCALE GENOMIC DNA]</scope>
    <source>
        <strain evidence="7 8">GTF-13</strain>
    </source>
</reference>
<dbReference type="InterPro" id="IPR046357">
    <property type="entry name" value="PPIase_dom_sf"/>
</dbReference>